<organism evidence="7 8">
    <name type="scientific">Candidatus Accumulibacter phosphatis</name>
    <dbReference type="NCBI Taxonomy" id="327160"/>
    <lineage>
        <taxon>Bacteria</taxon>
        <taxon>Pseudomonadati</taxon>
        <taxon>Pseudomonadota</taxon>
        <taxon>Betaproteobacteria</taxon>
        <taxon>Candidatus Accumulibacter</taxon>
    </lineage>
</organism>
<keyword evidence="8" id="KW-1185">Reference proteome</keyword>
<dbReference type="InterPro" id="IPR016181">
    <property type="entry name" value="Acyl_CoA_acyltransferase"/>
</dbReference>
<dbReference type="SUPFAM" id="SSF55729">
    <property type="entry name" value="Acyl-CoA N-acyltransferases (Nat)"/>
    <property type="match status" value="1"/>
</dbReference>
<dbReference type="PANTHER" id="PTHR36449:SF1">
    <property type="entry name" value="ACETYLTRANSFERASE"/>
    <property type="match status" value="1"/>
</dbReference>
<evidence type="ECO:0000256" key="5">
    <source>
        <dbReference type="ARBA" id="ARBA00049880"/>
    </source>
</evidence>
<comment type="caution">
    <text evidence="7">The sequence shown here is derived from an EMBL/GenBank/DDBJ whole genome shotgun (WGS) entry which is preliminary data.</text>
</comment>
<feature type="domain" description="N-acetyltransferase" evidence="6">
    <location>
        <begin position="1"/>
        <end position="159"/>
    </location>
</feature>
<evidence type="ECO:0000256" key="1">
    <source>
        <dbReference type="ARBA" id="ARBA00022491"/>
    </source>
</evidence>
<dbReference type="Proteomes" id="UP000749010">
    <property type="component" value="Unassembled WGS sequence"/>
</dbReference>
<dbReference type="InterPro" id="IPR000182">
    <property type="entry name" value="GNAT_dom"/>
</dbReference>
<dbReference type="EMBL" id="SPMY01000109">
    <property type="protein sequence ID" value="NMQ30112.1"/>
    <property type="molecule type" value="Genomic_DNA"/>
</dbReference>
<keyword evidence="1" id="KW-0678">Repressor</keyword>
<dbReference type="Pfam" id="PF13508">
    <property type="entry name" value="Acetyltransf_7"/>
    <property type="match status" value="1"/>
</dbReference>
<comment type="catalytic activity">
    <reaction evidence="5">
        <text>glycyl-tRNA(Gly) + acetyl-CoA = N-acetylglycyl-tRNA(Gly) + CoA + H(+)</text>
        <dbReference type="Rhea" id="RHEA:81867"/>
        <dbReference type="Rhea" id="RHEA-COMP:9683"/>
        <dbReference type="Rhea" id="RHEA-COMP:19766"/>
        <dbReference type="ChEBI" id="CHEBI:15378"/>
        <dbReference type="ChEBI" id="CHEBI:57287"/>
        <dbReference type="ChEBI" id="CHEBI:57288"/>
        <dbReference type="ChEBI" id="CHEBI:78522"/>
        <dbReference type="ChEBI" id="CHEBI:232036"/>
    </reaction>
</comment>
<reference evidence="7 8" key="1">
    <citation type="submission" date="2019-03" db="EMBL/GenBank/DDBJ databases">
        <title>Metabolic reconstructions from genomes of highly enriched 'Candidatus Accumulibacter' and 'Candidatus Competibacter' bioreactor populations.</title>
        <authorList>
            <person name="Annavajhala M.K."/>
            <person name="Welles L."/>
            <person name="Abbas B."/>
            <person name="Sorokin D."/>
            <person name="Park H."/>
            <person name="Van Loosdrecht M."/>
            <person name="Chandran K."/>
        </authorList>
    </citation>
    <scope>NUCLEOTIDE SEQUENCE [LARGE SCALE GENOMIC DNA]</scope>
    <source>
        <strain evidence="7 8">SBR_S</strain>
    </source>
</reference>
<evidence type="ECO:0000256" key="3">
    <source>
        <dbReference type="ARBA" id="ARBA00022679"/>
    </source>
</evidence>
<keyword evidence="2" id="KW-1277">Toxin-antitoxin system</keyword>
<dbReference type="RefSeq" id="WP_169068524.1">
    <property type="nucleotide sequence ID" value="NZ_SPMY01000109.1"/>
</dbReference>
<dbReference type="PROSITE" id="PS51186">
    <property type="entry name" value="GNAT"/>
    <property type="match status" value="1"/>
</dbReference>
<evidence type="ECO:0000256" key="2">
    <source>
        <dbReference type="ARBA" id="ARBA00022649"/>
    </source>
</evidence>
<dbReference type="CDD" id="cd04301">
    <property type="entry name" value="NAT_SF"/>
    <property type="match status" value="1"/>
</dbReference>
<keyword evidence="4" id="KW-0012">Acyltransferase</keyword>
<evidence type="ECO:0000313" key="7">
    <source>
        <dbReference type="EMBL" id="NMQ30112.1"/>
    </source>
</evidence>
<name>A0ABX1U4I6_9PROT</name>
<gene>
    <name evidence="7" type="ORF">E4Q23_21565</name>
</gene>
<protein>
    <submittedName>
        <fullName evidence="7">N-acetyltransferase</fullName>
    </submittedName>
</protein>
<keyword evidence="3" id="KW-0808">Transferase</keyword>
<dbReference type="PANTHER" id="PTHR36449">
    <property type="entry name" value="ACETYLTRANSFERASE-RELATED"/>
    <property type="match status" value="1"/>
</dbReference>
<evidence type="ECO:0000259" key="6">
    <source>
        <dbReference type="PROSITE" id="PS51186"/>
    </source>
</evidence>
<evidence type="ECO:0000313" key="8">
    <source>
        <dbReference type="Proteomes" id="UP000749010"/>
    </source>
</evidence>
<dbReference type="Gene3D" id="3.40.630.30">
    <property type="match status" value="1"/>
</dbReference>
<proteinExistence type="predicted"/>
<accession>A0ABX1U4I6</accession>
<evidence type="ECO:0000256" key="4">
    <source>
        <dbReference type="ARBA" id="ARBA00023315"/>
    </source>
</evidence>
<sequence length="165" mass="18057">MLSSPEPLADHHQLDGFESGEPSLDDWLKRRALKNQANGSSRTYVVCEGQAVIGYYCLAAGAIGHGEVSRSMRQNRPDPIPVLVLGRLAIHKEHHQEGIGTALLRDAILRALQAAKIAGITALLVHALSEDAKRFYRSRGFLESPVKPMTMCLMLTTAEQALSEE</sequence>